<reference evidence="3 4" key="2">
    <citation type="submission" date="2018-03" db="EMBL/GenBank/DDBJ databases">
        <authorList>
            <person name="Keele B.F."/>
        </authorList>
    </citation>
    <scope>NUCLEOTIDE SEQUENCE [LARGE SCALE GENOMIC DNA]</scope>
    <source>
        <strain evidence="3 4">CCALA 016</strain>
    </source>
</reference>
<dbReference type="InterPro" id="IPR014044">
    <property type="entry name" value="CAP_dom"/>
</dbReference>
<protein>
    <recommendedName>
        <fullName evidence="2">SCP domain-containing protein</fullName>
    </recommendedName>
</protein>
<sequence length="198" mass="22166">MRFVRKRTNKFKLYSDYLYILLTIILLCYYGKDNLYLANGAGGNGWKIGNPQVNPISAIPTRSLLELQKQALMLVNRDRQLNGLSPLVEDPLIALTAQKHALDMARQNFYGHVNPQGQNPSDRYRANGGIGGVGENINILQNSPGISPSYGLVEKFQRSWMYSSGHRQNLLNPNYTKFGFGIVANPITGEAYAVQNFQ</sequence>
<dbReference type="CDD" id="cd05379">
    <property type="entry name" value="CAP_bacterial"/>
    <property type="match status" value="1"/>
</dbReference>
<dbReference type="RefSeq" id="WP_106458615.1">
    <property type="nucleotide sequence ID" value="NZ_PXOH01000028.1"/>
</dbReference>
<dbReference type="PANTHER" id="PTHR31157">
    <property type="entry name" value="SCP DOMAIN-CONTAINING PROTEIN"/>
    <property type="match status" value="1"/>
</dbReference>
<dbReference type="Gene3D" id="3.40.33.10">
    <property type="entry name" value="CAP"/>
    <property type="match status" value="1"/>
</dbReference>
<keyword evidence="1" id="KW-1133">Transmembrane helix</keyword>
<evidence type="ECO:0000313" key="4">
    <source>
        <dbReference type="Proteomes" id="UP000239001"/>
    </source>
</evidence>
<comment type="caution">
    <text evidence="3">The sequence shown here is derived from an EMBL/GenBank/DDBJ whole genome shotgun (WGS) entry which is preliminary data.</text>
</comment>
<dbReference type="InterPro" id="IPR035940">
    <property type="entry name" value="CAP_sf"/>
</dbReference>
<dbReference type="Proteomes" id="UP000239001">
    <property type="component" value="Unassembled WGS sequence"/>
</dbReference>
<keyword evidence="1" id="KW-0812">Transmembrane</keyword>
<feature type="domain" description="SCP" evidence="2">
    <location>
        <begin position="74"/>
        <end position="197"/>
    </location>
</feature>
<keyword evidence="1" id="KW-0472">Membrane</keyword>
<dbReference type="PANTHER" id="PTHR31157:SF1">
    <property type="entry name" value="SCP DOMAIN-CONTAINING PROTEIN"/>
    <property type="match status" value="1"/>
</dbReference>
<organism evidence="3 4">
    <name type="scientific">Aphanothece hegewaldii CCALA 016</name>
    <dbReference type="NCBI Taxonomy" id="2107694"/>
    <lineage>
        <taxon>Bacteria</taxon>
        <taxon>Bacillati</taxon>
        <taxon>Cyanobacteriota</taxon>
        <taxon>Cyanophyceae</taxon>
        <taxon>Oscillatoriophycideae</taxon>
        <taxon>Chroococcales</taxon>
        <taxon>Aphanothecaceae</taxon>
        <taxon>Aphanothece</taxon>
    </lineage>
</organism>
<dbReference type="SUPFAM" id="SSF55797">
    <property type="entry name" value="PR-1-like"/>
    <property type="match status" value="1"/>
</dbReference>
<evidence type="ECO:0000313" key="3">
    <source>
        <dbReference type="EMBL" id="PSF33929.1"/>
    </source>
</evidence>
<reference evidence="3 4" key="1">
    <citation type="submission" date="2018-03" db="EMBL/GenBank/DDBJ databases">
        <title>The ancient ancestry and fast evolution of plastids.</title>
        <authorList>
            <person name="Moore K.R."/>
            <person name="Magnabosco C."/>
            <person name="Momper L."/>
            <person name="Gold D.A."/>
            <person name="Bosak T."/>
            <person name="Fournier G.P."/>
        </authorList>
    </citation>
    <scope>NUCLEOTIDE SEQUENCE [LARGE SCALE GENOMIC DNA]</scope>
    <source>
        <strain evidence="3 4">CCALA 016</strain>
    </source>
</reference>
<dbReference type="OrthoDB" id="9783944at2"/>
<accession>A0A2T1LTF8</accession>
<dbReference type="AlphaFoldDB" id="A0A2T1LTF8"/>
<proteinExistence type="predicted"/>
<gene>
    <name evidence="3" type="ORF">C7H19_19615</name>
</gene>
<keyword evidence="4" id="KW-1185">Reference proteome</keyword>
<feature type="transmembrane region" description="Helical" evidence="1">
    <location>
        <begin position="12"/>
        <end position="32"/>
    </location>
</feature>
<evidence type="ECO:0000259" key="2">
    <source>
        <dbReference type="Pfam" id="PF00188"/>
    </source>
</evidence>
<dbReference type="Pfam" id="PF00188">
    <property type="entry name" value="CAP"/>
    <property type="match status" value="1"/>
</dbReference>
<evidence type="ECO:0000256" key="1">
    <source>
        <dbReference type="SAM" id="Phobius"/>
    </source>
</evidence>
<dbReference type="EMBL" id="PXOH01000028">
    <property type="protein sequence ID" value="PSF33929.1"/>
    <property type="molecule type" value="Genomic_DNA"/>
</dbReference>
<name>A0A2T1LTF8_9CHRO</name>